<sequence>MSQPLVLITGATGFLGSHILHQALEAGYPVRITTRPAKVDAMQKFLGDKVEVVGIVDAATGDYTEALKGVGAIIHCAAPIASKADPEGLLRGAIDGAMTILKQAVAAGIKKIVITSSWATVNFDPKVHFTDYVYTDKDWNPATREQALDGTRTQGWAYAAAKTIAEQEVWKFADEHPEIDITTINPPYLYGPFVPEFKLEKGDVLGLSTNGYFYRNVLPAHGGKLPAVQEVTPITIDVRDAAKAHILALRSPSTKEVGRKRLLIGGTNFTWKNAVDHLASVRPALRARFPDTSEALSPTIAKIDNTRATAVLGLTFTDWRKTVEDTADTLLAVEKSWAA</sequence>
<dbReference type="SUPFAM" id="SSF51735">
    <property type="entry name" value="NAD(P)-binding Rossmann-fold domains"/>
    <property type="match status" value="1"/>
</dbReference>
<dbReference type="OrthoDB" id="2735536at2759"/>
<dbReference type="Pfam" id="PF01370">
    <property type="entry name" value="Epimerase"/>
    <property type="match status" value="1"/>
</dbReference>
<feature type="domain" description="NAD-dependent epimerase/dehydratase" evidence="3">
    <location>
        <begin position="6"/>
        <end position="259"/>
    </location>
</feature>
<name>A0A4Y7QJL6_9AGAM</name>
<evidence type="ECO:0000256" key="2">
    <source>
        <dbReference type="ARBA" id="ARBA00023445"/>
    </source>
</evidence>
<evidence type="ECO:0000313" key="5">
    <source>
        <dbReference type="Proteomes" id="UP000294933"/>
    </source>
</evidence>
<dbReference type="Gene3D" id="3.40.50.720">
    <property type="entry name" value="NAD(P)-binding Rossmann-like Domain"/>
    <property type="match status" value="1"/>
</dbReference>
<dbReference type="InterPro" id="IPR001509">
    <property type="entry name" value="Epimerase_deHydtase"/>
</dbReference>
<evidence type="ECO:0000313" key="4">
    <source>
        <dbReference type="EMBL" id="TDL27090.1"/>
    </source>
</evidence>
<organism evidence="4 5">
    <name type="scientific">Rickenella mellea</name>
    <dbReference type="NCBI Taxonomy" id="50990"/>
    <lineage>
        <taxon>Eukaryota</taxon>
        <taxon>Fungi</taxon>
        <taxon>Dikarya</taxon>
        <taxon>Basidiomycota</taxon>
        <taxon>Agaricomycotina</taxon>
        <taxon>Agaricomycetes</taxon>
        <taxon>Hymenochaetales</taxon>
        <taxon>Rickenellaceae</taxon>
        <taxon>Rickenella</taxon>
    </lineage>
</organism>
<dbReference type="AlphaFoldDB" id="A0A4Y7QJL6"/>
<proteinExistence type="inferred from homology"/>
<gene>
    <name evidence="4" type="ORF">BD410DRAFT_783270</name>
</gene>
<keyword evidence="1" id="KW-0560">Oxidoreductase</keyword>
<dbReference type="Proteomes" id="UP000294933">
    <property type="component" value="Unassembled WGS sequence"/>
</dbReference>
<dbReference type="VEuPathDB" id="FungiDB:BD410DRAFT_783270"/>
<dbReference type="InterPro" id="IPR050425">
    <property type="entry name" value="NAD(P)_dehydrat-like"/>
</dbReference>
<dbReference type="PANTHER" id="PTHR10366">
    <property type="entry name" value="NAD DEPENDENT EPIMERASE/DEHYDRATASE"/>
    <property type="match status" value="1"/>
</dbReference>
<protein>
    <submittedName>
        <fullName evidence="4">NAD-P-binding protein</fullName>
    </submittedName>
</protein>
<keyword evidence="5" id="KW-1185">Reference proteome</keyword>
<dbReference type="STRING" id="50990.A0A4Y7QJL6"/>
<dbReference type="PANTHER" id="PTHR10366:SF564">
    <property type="entry name" value="STEROL-4-ALPHA-CARBOXYLATE 3-DEHYDROGENASE, DECARBOXYLATING"/>
    <property type="match status" value="1"/>
</dbReference>
<evidence type="ECO:0000256" key="1">
    <source>
        <dbReference type="ARBA" id="ARBA00023002"/>
    </source>
</evidence>
<dbReference type="InterPro" id="IPR036291">
    <property type="entry name" value="NAD(P)-bd_dom_sf"/>
</dbReference>
<dbReference type="GO" id="GO:0016616">
    <property type="term" value="F:oxidoreductase activity, acting on the CH-OH group of donors, NAD or NADP as acceptor"/>
    <property type="evidence" value="ECO:0007669"/>
    <property type="project" value="TreeGrafter"/>
</dbReference>
<dbReference type="EMBL" id="ML170160">
    <property type="protein sequence ID" value="TDL27090.1"/>
    <property type="molecule type" value="Genomic_DNA"/>
</dbReference>
<comment type="similarity">
    <text evidence="2">Belongs to the NAD(P)-dependent epimerase/dehydratase family. Dihydroflavonol-4-reductase subfamily.</text>
</comment>
<evidence type="ECO:0000259" key="3">
    <source>
        <dbReference type="Pfam" id="PF01370"/>
    </source>
</evidence>
<reference evidence="4 5" key="1">
    <citation type="submission" date="2018-06" db="EMBL/GenBank/DDBJ databases">
        <title>A transcriptomic atlas of mushroom development highlights an independent origin of complex multicellularity.</title>
        <authorList>
            <consortium name="DOE Joint Genome Institute"/>
            <person name="Krizsan K."/>
            <person name="Almasi E."/>
            <person name="Merenyi Z."/>
            <person name="Sahu N."/>
            <person name="Viragh M."/>
            <person name="Koszo T."/>
            <person name="Mondo S."/>
            <person name="Kiss B."/>
            <person name="Balint B."/>
            <person name="Kues U."/>
            <person name="Barry K."/>
            <person name="Hegedus J.C."/>
            <person name="Henrissat B."/>
            <person name="Johnson J."/>
            <person name="Lipzen A."/>
            <person name="Ohm R."/>
            <person name="Nagy I."/>
            <person name="Pangilinan J."/>
            <person name="Yan J."/>
            <person name="Xiong Y."/>
            <person name="Grigoriev I.V."/>
            <person name="Hibbett D.S."/>
            <person name="Nagy L.G."/>
        </authorList>
    </citation>
    <scope>NUCLEOTIDE SEQUENCE [LARGE SCALE GENOMIC DNA]</scope>
    <source>
        <strain evidence="4 5">SZMC22713</strain>
    </source>
</reference>
<accession>A0A4Y7QJL6</accession>